<organism evidence="1 2">
    <name type="scientific">Phytophthora nicotianae P10297</name>
    <dbReference type="NCBI Taxonomy" id="1317064"/>
    <lineage>
        <taxon>Eukaryota</taxon>
        <taxon>Sar</taxon>
        <taxon>Stramenopiles</taxon>
        <taxon>Oomycota</taxon>
        <taxon>Peronosporomycetes</taxon>
        <taxon>Peronosporales</taxon>
        <taxon>Peronosporaceae</taxon>
        <taxon>Phytophthora</taxon>
    </lineage>
</organism>
<proteinExistence type="predicted"/>
<accession>W2ZDM0</accession>
<evidence type="ECO:0000313" key="2">
    <source>
        <dbReference type="Proteomes" id="UP000018948"/>
    </source>
</evidence>
<dbReference type="Proteomes" id="UP000018948">
    <property type="component" value="Unassembled WGS sequence"/>
</dbReference>
<gene>
    <name evidence="1" type="ORF">F442_08200</name>
</gene>
<dbReference type="AlphaFoldDB" id="W2ZDM0"/>
<evidence type="ECO:0000313" key="1">
    <source>
        <dbReference type="EMBL" id="ETP45383.1"/>
    </source>
</evidence>
<name>W2ZDM0_PHYNI</name>
<comment type="caution">
    <text evidence="1">The sequence shown here is derived from an EMBL/GenBank/DDBJ whole genome shotgun (WGS) entry which is preliminary data.</text>
</comment>
<reference evidence="1 2" key="1">
    <citation type="submission" date="2013-11" db="EMBL/GenBank/DDBJ databases">
        <title>The Genome Sequence of Phytophthora parasitica P10297.</title>
        <authorList>
            <consortium name="The Broad Institute Genomics Platform"/>
            <person name="Russ C."/>
            <person name="Tyler B."/>
            <person name="Panabieres F."/>
            <person name="Shan W."/>
            <person name="Tripathy S."/>
            <person name="Grunwald N."/>
            <person name="Machado M."/>
            <person name="Johnson C.S."/>
            <person name="Walker B."/>
            <person name="Young S.K."/>
            <person name="Zeng Q."/>
            <person name="Gargeya S."/>
            <person name="Fitzgerald M."/>
            <person name="Haas B."/>
            <person name="Abouelleil A."/>
            <person name="Allen A.W."/>
            <person name="Alvarado L."/>
            <person name="Arachchi H.M."/>
            <person name="Berlin A.M."/>
            <person name="Chapman S.B."/>
            <person name="Gainer-Dewar J."/>
            <person name="Goldberg J."/>
            <person name="Griggs A."/>
            <person name="Gujja S."/>
            <person name="Hansen M."/>
            <person name="Howarth C."/>
            <person name="Imamovic A."/>
            <person name="Ireland A."/>
            <person name="Larimer J."/>
            <person name="McCowan C."/>
            <person name="Murphy C."/>
            <person name="Pearson M."/>
            <person name="Poon T.W."/>
            <person name="Priest M."/>
            <person name="Roberts A."/>
            <person name="Saif S."/>
            <person name="Shea T."/>
            <person name="Sisk P."/>
            <person name="Sykes S."/>
            <person name="Wortman J."/>
            <person name="Nusbaum C."/>
            <person name="Birren B."/>
        </authorList>
    </citation>
    <scope>NUCLEOTIDE SEQUENCE [LARGE SCALE GENOMIC DNA]</scope>
    <source>
        <strain evidence="1 2">P10297</strain>
    </source>
</reference>
<dbReference type="EMBL" id="ANIY01001717">
    <property type="protein sequence ID" value="ETP45383.1"/>
    <property type="molecule type" value="Genomic_DNA"/>
</dbReference>
<protein>
    <submittedName>
        <fullName evidence="1">Uncharacterized protein</fullName>
    </submittedName>
</protein>
<sequence>MGFQTSQRPRDRLEVYEAWGFGRWHGWSRHFRWRGCRSGVCHRSRIACS</sequence>